<evidence type="ECO:0000313" key="2">
    <source>
        <dbReference type="Proteomes" id="UP000000753"/>
    </source>
</evidence>
<dbReference type="STRING" id="225849.swp_2361"/>
<accession>B8CNY7</accession>
<dbReference type="EMBL" id="CP000472">
    <property type="protein sequence ID" value="ACJ29106.1"/>
    <property type="molecule type" value="Genomic_DNA"/>
</dbReference>
<dbReference type="eggNOG" id="ENOG502ZKS6">
    <property type="taxonomic scope" value="Bacteria"/>
</dbReference>
<dbReference type="RefSeq" id="WP_020912466.1">
    <property type="nucleotide sequence ID" value="NC_011566.1"/>
</dbReference>
<evidence type="ECO:0000313" key="1">
    <source>
        <dbReference type="EMBL" id="ACJ29106.1"/>
    </source>
</evidence>
<proteinExistence type="predicted"/>
<dbReference type="OrthoDB" id="6265307at2"/>
<evidence type="ECO:0008006" key="3">
    <source>
        <dbReference type="Google" id="ProtNLM"/>
    </source>
</evidence>
<keyword evidence="2" id="KW-1185">Reference proteome</keyword>
<sequence length="138" mass="14694">MLSVIVLVSVIGQAQFNLVLPVSIAEVSEIELGDIYNTKNNICTLTTISRTGSACATSDFSLGEIQLLGNEEQSVLIKVSGSNSSQVEFTPLLPNGTQQQLFSLATNASIYIGGEIKVISDGNLGMDSISYTIEVNYQ</sequence>
<gene>
    <name evidence="1" type="ordered locus">swp_2361</name>
</gene>
<dbReference type="KEGG" id="swp:swp_2361"/>
<name>B8CNY7_SHEPW</name>
<protein>
    <recommendedName>
        <fullName evidence="3">DUF4402 domain-containing protein</fullName>
    </recommendedName>
</protein>
<dbReference type="AlphaFoldDB" id="B8CNY7"/>
<reference evidence="1 2" key="1">
    <citation type="journal article" date="2008" name="PLoS ONE">
        <title>Environmental adaptation: genomic analysis of the piezotolerant and psychrotolerant deep-sea iron reducing bacterium Shewanella piezotolerans WP3.</title>
        <authorList>
            <person name="Wang F."/>
            <person name="Wang J."/>
            <person name="Jian H."/>
            <person name="Zhang B."/>
            <person name="Li S."/>
            <person name="Wang F."/>
            <person name="Zeng X."/>
            <person name="Gao L."/>
            <person name="Bartlett D.H."/>
            <person name="Yu J."/>
            <person name="Hu S."/>
            <person name="Xiao X."/>
        </authorList>
    </citation>
    <scope>NUCLEOTIDE SEQUENCE [LARGE SCALE GENOMIC DNA]</scope>
    <source>
        <strain evidence="2">WP3 / JCM 13877</strain>
    </source>
</reference>
<organism evidence="1 2">
    <name type="scientific">Shewanella piezotolerans (strain WP3 / JCM 13877)</name>
    <dbReference type="NCBI Taxonomy" id="225849"/>
    <lineage>
        <taxon>Bacteria</taxon>
        <taxon>Pseudomonadati</taxon>
        <taxon>Pseudomonadota</taxon>
        <taxon>Gammaproteobacteria</taxon>
        <taxon>Alteromonadales</taxon>
        <taxon>Shewanellaceae</taxon>
        <taxon>Shewanella</taxon>
    </lineage>
</organism>
<dbReference type="HOGENOM" id="CLU_153246_0_0_6"/>
<dbReference type="Proteomes" id="UP000000753">
    <property type="component" value="Chromosome"/>
</dbReference>